<organism evidence="6 7">
    <name type="scientific">Cyclobacterium plantarum</name>
    <dbReference type="NCBI Taxonomy" id="2716263"/>
    <lineage>
        <taxon>Bacteria</taxon>
        <taxon>Pseudomonadati</taxon>
        <taxon>Bacteroidota</taxon>
        <taxon>Cytophagia</taxon>
        <taxon>Cytophagales</taxon>
        <taxon>Cyclobacteriaceae</taxon>
        <taxon>Cyclobacterium</taxon>
    </lineage>
</organism>
<name>A0ABX0HA35_9BACT</name>
<dbReference type="EMBL" id="JAANYN010000003">
    <property type="protein sequence ID" value="NHE56855.1"/>
    <property type="molecule type" value="Genomic_DNA"/>
</dbReference>
<dbReference type="SUPFAM" id="SSF88946">
    <property type="entry name" value="Sigma2 domain of RNA polymerase sigma factors"/>
    <property type="match status" value="1"/>
</dbReference>
<reference evidence="6 7" key="1">
    <citation type="submission" date="2020-03" db="EMBL/GenBank/DDBJ databases">
        <title>Cyclobacterium plantarum sp. nov., a marine bacterium isolated from a coastal-marine wetland.</title>
        <authorList>
            <person name="Sanchez-Porro C."/>
            <person name="Ventosa A."/>
            <person name="Amoozegar M."/>
        </authorList>
    </citation>
    <scope>NUCLEOTIDE SEQUENCE [LARGE SCALE GENOMIC DNA]</scope>
    <source>
        <strain evidence="6 7">GBPx2</strain>
    </source>
</reference>
<dbReference type="InterPro" id="IPR036388">
    <property type="entry name" value="WH-like_DNA-bd_sf"/>
</dbReference>
<dbReference type="InterPro" id="IPR013324">
    <property type="entry name" value="RNA_pol_sigma_r3/r4-like"/>
</dbReference>
<evidence type="ECO:0000313" key="6">
    <source>
        <dbReference type="EMBL" id="NHE56855.1"/>
    </source>
</evidence>
<comment type="similarity">
    <text evidence="1">Belongs to the sigma-70 factor family. ECF subfamily.</text>
</comment>
<dbReference type="NCBIfam" id="TIGR02937">
    <property type="entry name" value="sigma70-ECF"/>
    <property type="match status" value="1"/>
</dbReference>
<evidence type="ECO:0000256" key="1">
    <source>
        <dbReference type="ARBA" id="ARBA00010641"/>
    </source>
</evidence>
<sequence length="220" mass="25850">MGNNFSYHQKSRSEVDFNKQEPDLSHENIWVAFLSGSNKALADLYKLYSNKLFVYGRQFTHCNEQIYDTIQDVFFYLTESREKLSMARSVKLYLFSVFRRMLLKSIEKERLLVSGNASEIEGFQIIVDEAFFPVHAQLDNRQRKRIEVACNQLPARQREMLILRFFEGMSYEEIADIMGLANSKTVRTMLYRSYHKLSEILAPHKHELSALAAVFNTFQY</sequence>
<keyword evidence="7" id="KW-1185">Reference proteome</keyword>
<dbReference type="PANTHER" id="PTHR43133">
    <property type="entry name" value="RNA POLYMERASE ECF-TYPE SIGMA FACTO"/>
    <property type="match status" value="1"/>
</dbReference>
<dbReference type="Gene3D" id="1.10.10.10">
    <property type="entry name" value="Winged helix-like DNA-binding domain superfamily/Winged helix DNA-binding domain"/>
    <property type="match status" value="1"/>
</dbReference>
<evidence type="ECO:0000259" key="5">
    <source>
        <dbReference type="Pfam" id="PF08281"/>
    </source>
</evidence>
<evidence type="ECO:0000256" key="4">
    <source>
        <dbReference type="ARBA" id="ARBA00023163"/>
    </source>
</evidence>
<proteinExistence type="inferred from homology"/>
<dbReference type="InterPro" id="IPR014284">
    <property type="entry name" value="RNA_pol_sigma-70_dom"/>
</dbReference>
<gene>
    <name evidence="6" type="ORF">G9Q97_08510</name>
</gene>
<dbReference type="Proteomes" id="UP000649799">
    <property type="component" value="Unassembled WGS sequence"/>
</dbReference>
<protein>
    <submittedName>
        <fullName evidence="6">Sigma-70 family RNA polymerase sigma factor</fullName>
    </submittedName>
</protein>
<dbReference type="InterPro" id="IPR013325">
    <property type="entry name" value="RNA_pol_sigma_r2"/>
</dbReference>
<comment type="caution">
    <text evidence="6">The sequence shown here is derived from an EMBL/GenBank/DDBJ whole genome shotgun (WGS) entry which is preliminary data.</text>
</comment>
<dbReference type="CDD" id="cd06171">
    <property type="entry name" value="Sigma70_r4"/>
    <property type="match status" value="1"/>
</dbReference>
<accession>A0ABX0HA35</accession>
<keyword evidence="4" id="KW-0804">Transcription</keyword>
<evidence type="ECO:0000256" key="3">
    <source>
        <dbReference type="ARBA" id="ARBA00023082"/>
    </source>
</evidence>
<evidence type="ECO:0000256" key="2">
    <source>
        <dbReference type="ARBA" id="ARBA00023015"/>
    </source>
</evidence>
<feature type="domain" description="RNA polymerase sigma factor 70 region 4 type 2" evidence="5">
    <location>
        <begin position="145"/>
        <end position="195"/>
    </location>
</feature>
<dbReference type="Pfam" id="PF08281">
    <property type="entry name" value="Sigma70_r4_2"/>
    <property type="match status" value="1"/>
</dbReference>
<dbReference type="InterPro" id="IPR013249">
    <property type="entry name" value="RNA_pol_sigma70_r4_t2"/>
</dbReference>
<dbReference type="Gene3D" id="1.10.1740.10">
    <property type="match status" value="1"/>
</dbReference>
<keyword evidence="3" id="KW-0731">Sigma factor</keyword>
<dbReference type="SUPFAM" id="SSF88659">
    <property type="entry name" value="Sigma3 and sigma4 domains of RNA polymerase sigma factors"/>
    <property type="match status" value="1"/>
</dbReference>
<evidence type="ECO:0000313" key="7">
    <source>
        <dbReference type="Proteomes" id="UP000649799"/>
    </source>
</evidence>
<dbReference type="RefSeq" id="WP_166145599.1">
    <property type="nucleotide sequence ID" value="NZ_JAANYN010000003.1"/>
</dbReference>
<keyword evidence="2" id="KW-0805">Transcription regulation</keyword>
<dbReference type="InterPro" id="IPR039425">
    <property type="entry name" value="RNA_pol_sigma-70-like"/>
</dbReference>
<dbReference type="PANTHER" id="PTHR43133:SF46">
    <property type="entry name" value="RNA POLYMERASE SIGMA-70 FACTOR ECF SUBFAMILY"/>
    <property type="match status" value="1"/>
</dbReference>